<keyword evidence="3 8" id="KW-0375">Hydrogen ion transport</keyword>
<protein>
    <recommendedName>
        <fullName evidence="8">ATP synthase subunit delta</fullName>
    </recommendedName>
    <alternativeName>
        <fullName evidence="8">ATP synthase F(1) sector subunit delta</fullName>
    </alternativeName>
    <alternativeName>
        <fullName evidence="8">F-type ATPase subunit delta</fullName>
        <shortName evidence="8">F-ATPase subunit delta</shortName>
    </alternativeName>
</protein>
<dbReference type="InterPro" id="IPR020781">
    <property type="entry name" value="ATPase_OSCP/d_CS"/>
</dbReference>
<dbReference type="PANTHER" id="PTHR11910">
    <property type="entry name" value="ATP SYNTHASE DELTA CHAIN"/>
    <property type="match status" value="1"/>
</dbReference>
<dbReference type="HAMAP" id="MF_01416">
    <property type="entry name" value="ATP_synth_delta_bact"/>
    <property type="match status" value="1"/>
</dbReference>
<dbReference type="NCBIfam" id="NF004406">
    <property type="entry name" value="PRK05758.3-2"/>
    <property type="match status" value="1"/>
</dbReference>
<name>A0A846M226_9SPHN</name>
<dbReference type="SUPFAM" id="SSF47928">
    <property type="entry name" value="N-terminal domain of the delta subunit of the F1F0-ATP synthase"/>
    <property type="match status" value="1"/>
</dbReference>
<evidence type="ECO:0000256" key="3">
    <source>
        <dbReference type="ARBA" id="ARBA00022781"/>
    </source>
</evidence>
<dbReference type="NCBIfam" id="TIGR01145">
    <property type="entry name" value="ATP_synt_delta"/>
    <property type="match status" value="1"/>
</dbReference>
<sequence length="193" mass="20229">MNPTEDGKRVETTGGIQASLSGRYAVALFDLARDGNALDTVANSLGAIKAAIAESADFKSLINNPVLSRDAAGKTIAAVASSMGIDPLTTKFLGVLAENRRLSQLPAVIRAYETLLSNHKGEVRAEVTSAHPLDSDQTAALQKNLRARVGRDVALDAKVDPAILGGLVVKIGSQMIDSSIRTRLNSLAHAMKG</sequence>
<comment type="subcellular location">
    <subcellularLocation>
        <location evidence="8">Cell membrane</location>
        <topology evidence="8">Peripheral membrane protein</topology>
    </subcellularLocation>
    <subcellularLocation>
        <location evidence="1">Membrane</location>
    </subcellularLocation>
</comment>
<dbReference type="Gene3D" id="1.10.520.20">
    <property type="entry name" value="N-terminal domain of the delta subunit of the F1F0-ATP synthase"/>
    <property type="match status" value="1"/>
</dbReference>
<keyword evidence="4 8" id="KW-0406">Ion transport</keyword>
<reference evidence="9 10" key="1">
    <citation type="submission" date="2020-03" db="EMBL/GenBank/DDBJ databases">
        <title>Genomic Encyclopedia of Type Strains, Phase IV (KMG-IV): sequencing the most valuable type-strain genomes for metagenomic binning, comparative biology and taxonomic classification.</title>
        <authorList>
            <person name="Goeker M."/>
        </authorList>
    </citation>
    <scope>NUCLEOTIDE SEQUENCE [LARGE SCALE GENOMIC DNA]</scope>
    <source>
        <strain evidence="9 10">DSM 21299</strain>
    </source>
</reference>
<keyword evidence="2 8" id="KW-0813">Transport</keyword>
<dbReference type="PROSITE" id="PS00389">
    <property type="entry name" value="ATPASE_DELTA"/>
    <property type="match status" value="1"/>
</dbReference>
<keyword evidence="5 8" id="KW-0472">Membrane</keyword>
<dbReference type="Pfam" id="PF00213">
    <property type="entry name" value="OSCP"/>
    <property type="match status" value="1"/>
</dbReference>
<evidence type="ECO:0000256" key="6">
    <source>
        <dbReference type="ARBA" id="ARBA00023196"/>
    </source>
</evidence>
<evidence type="ECO:0000256" key="5">
    <source>
        <dbReference type="ARBA" id="ARBA00023136"/>
    </source>
</evidence>
<evidence type="ECO:0000256" key="7">
    <source>
        <dbReference type="ARBA" id="ARBA00023310"/>
    </source>
</evidence>
<dbReference type="AlphaFoldDB" id="A0A846M226"/>
<keyword evidence="7 8" id="KW-0066">ATP synthesis</keyword>
<evidence type="ECO:0000313" key="9">
    <source>
        <dbReference type="EMBL" id="NIJ15118.1"/>
    </source>
</evidence>
<dbReference type="InterPro" id="IPR026015">
    <property type="entry name" value="ATP_synth_OSCP/delta_N_sf"/>
</dbReference>
<keyword evidence="8" id="KW-1003">Cell membrane</keyword>
<comment type="function">
    <text evidence="8">This protein is part of the stalk that links CF(0) to CF(1). It either transmits conformational changes from CF(0) to CF(1) or is implicated in proton conduction.</text>
</comment>
<dbReference type="NCBIfam" id="NF004402">
    <property type="entry name" value="PRK05758.2-2"/>
    <property type="match status" value="1"/>
</dbReference>
<comment type="function">
    <text evidence="8">F(1)F(0) ATP synthase produces ATP from ADP in the presence of a proton or sodium gradient. F-type ATPases consist of two structural domains, F(1) containing the extramembraneous catalytic core and F(0) containing the membrane proton channel, linked together by a central stalk and a peripheral stalk. During catalysis, ATP synthesis in the catalytic domain of F(1) is coupled via a rotary mechanism of the central stalk subunits to proton translocation.</text>
</comment>
<keyword evidence="10" id="KW-1185">Reference proteome</keyword>
<dbReference type="GO" id="GO:0045259">
    <property type="term" value="C:proton-transporting ATP synthase complex"/>
    <property type="evidence" value="ECO:0007669"/>
    <property type="project" value="UniProtKB-KW"/>
</dbReference>
<dbReference type="GO" id="GO:0046933">
    <property type="term" value="F:proton-transporting ATP synthase activity, rotational mechanism"/>
    <property type="evidence" value="ECO:0007669"/>
    <property type="project" value="UniProtKB-UniRule"/>
</dbReference>
<dbReference type="PRINTS" id="PR00125">
    <property type="entry name" value="ATPASEDELTA"/>
</dbReference>
<evidence type="ECO:0000256" key="4">
    <source>
        <dbReference type="ARBA" id="ARBA00023065"/>
    </source>
</evidence>
<comment type="caution">
    <text evidence="9">The sequence shown here is derived from an EMBL/GenBank/DDBJ whole genome shotgun (WGS) entry which is preliminary data.</text>
</comment>
<accession>A0A846M226</accession>
<dbReference type="Proteomes" id="UP000576821">
    <property type="component" value="Unassembled WGS sequence"/>
</dbReference>
<organism evidence="9 10">
    <name type="scientific">Sphingobium vermicomposti</name>
    <dbReference type="NCBI Taxonomy" id="529005"/>
    <lineage>
        <taxon>Bacteria</taxon>
        <taxon>Pseudomonadati</taxon>
        <taxon>Pseudomonadota</taxon>
        <taxon>Alphaproteobacteria</taxon>
        <taxon>Sphingomonadales</taxon>
        <taxon>Sphingomonadaceae</taxon>
        <taxon>Sphingobium</taxon>
    </lineage>
</organism>
<keyword evidence="6 8" id="KW-0139">CF(1)</keyword>
<proteinExistence type="inferred from homology"/>
<dbReference type="InterPro" id="IPR000711">
    <property type="entry name" value="ATPase_OSCP/dsu"/>
</dbReference>
<evidence type="ECO:0000256" key="2">
    <source>
        <dbReference type="ARBA" id="ARBA00022448"/>
    </source>
</evidence>
<evidence type="ECO:0000313" key="10">
    <source>
        <dbReference type="Proteomes" id="UP000576821"/>
    </source>
</evidence>
<dbReference type="GO" id="GO:0005886">
    <property type="term" value="C:plasma membrane"/>
    <property type="evidence" value="ECO:0007669"/>
    <property type="project" value="UniProtKB-SubCell"/>
</dbReference>
<evidence type="ECO:0000256" key="8">
    <source>
        <dbReference type="HAMAP-Rule" id="MF_01416"/>
    </source>
</evidence>
<gene>
    <name evidence="8" type="primary">atpH</name>
    <name evidence="9" type="ORF">FHS54_000067</name>
</gene>
<evidence type="ECO:0000256" key="1">
    <source>
        <dbReference type="ARBA" id="ARBA00004370"/>
    </source>
</evidence>
<dbReference type="EMBL" id="JAASQR010000001">
    <property type="protein sequence ID" value="NIJ15118.1"/>
    <property type="molecule type" value="Genomic_DNA"/>
</dbReference>
<comment type="similarity">
    <text evidence="8">Belongs to the ATPase delta chain family.</text>
</comment>